<evidence type="ECO:0000256" key="3">
    <source>
        <dbReference type="ARBA" id="ARBA00022490"/>
    </source>
</evidence>
<dbReference type="GO" id="GO:0051301">
    <property type="term" value="P:cell division"/>
    <property type="evidence" value="ECO:0007669"/>
    <property type="project" value="UniProtKB-KW"/>
</dbReference>
<evidence type="ECO:0000256" key="10">
    <source>
        <dbReference type="SAM" id="Coils"/>
    </source>
</evidence>
<dbReference type="GO" id="GO:0070652">
    <property type="term" value="C:HAUS complex"/>
    <property type="evidence" value="ECO:0007669"/>
    <property type="project" value="InterPro"/>
</dbReference>
<keyword evidence="9" id="KW-0131">Cell cycle</keyword>
<sequence>MSSSNFIETLRRIGYPKADDLDPQALEWAYELDATLPFLKWFCNCVGEDNFVSASEIHEYKYIQDAGAAVSGTHLEEALHAFGDNTTEPDAQNLESDVDQLKESLTRARAQKEVLMARCNKLSIHHMTLRNRVLRMEEAEKLEAKALRRTMDACSSQNEKVTATLQSLTESVHKLIDLYSAPSGDQKEGQTENSGHFLTQCDLTAFHETEEKFSRDLTAFTKKQFFEGVSDMTGDPVPERYDLVNMSLPEKVSLSNDDNFLEDCQEFSRLQKIFPKSECDRINALVGASKALSAVNEARSILHILKSNQFPTSATEVSRLHHKVEQNIDSAKAEASSITSELPDLIRELGGLQGTEILTGDYDLKLHRQDYFIKKQDKVIEQLITQRSRNEFLIMLYELESRCHREIHHLLSAAKQVLEENLKHWKQRMKDLEDPDLSVKRLERSVVDTRDKSSMRLYHLLGESPDDDRMLYLSKQKVVEKAKLLDSQYNSAKASDKTMDEKYLTKVSQLESCVKDSMSALYVGSSTSSGQPSLSPPELQSTMAELTLMIGNLEADLAGMVTEINNKKMALKNNLLLSKEKNSLLSSTQTLIDCSMWLMALQIG</sequence>
<reference evidence="12" key="1">
    <citation type="submission" date="2014-12" db="EMBL/GenBank/DDBJ databases">
        <title>Insight into the proteome of Arion vulgaris.</title>
        <authorList>
            <person name="Aradska J."/>
            <person name="Bulat T."/>
            <person name="Smidak R."/>
            <person name="Sarate P."/>
            <person name="Gangsoo J."/>
            <person name="Sialana F."/>
            <person name="Bilban M."/>
            <person name="Lubec G."/>
        </authorList>
    </citation>
    <scope>NUCLEOTIDE SEQUENCE</scope>
    <source>
        <tissue evidence="12">Skin</tissue>
    </source>
</reference>
<keyword evidence="7 10" id="KW-0175">Coiled coil</keyword>
<feature type="domain" description="HAUS augmin-like complex subunit 3 N-terminal" evidence="11">
    <location>
        <begin position="28"/>
        <end position="284"/>
    </location>
</feature>
<dbReference type="GO" id="GO:0051225">
    <property type="term" value="P:spindle assembly"/>
    <property type="evidence" value="ECO:0007669"/>
    <property type="project" value="InterPro"/>
</dbReference>
<evidence type="ECO:0000256" key="1">
    <source>
        <dbReference type="ARBA" id="ARBA00004186"/>
    </source>
</evidence>
<keyword evidence="8" id="KW-0206">Cytoskeleton</keyword>
<protein>
    <recommendedName>
        <fullName evidence="11">HAUS augmin-like complex subunit 3 N-terminal domain-containing protein</fullName>
    </recommendedName>
</protein>
<dbReference type="InterPro" id="IPR032733">
    <property type="entry name" value="HAUS3_N"/>
</dbReference>
<keyword evidence="3" id="KW-0963">Cytoplasm</keyword>
<gene>
    <name evidence="12" type="primary">ORF91044</name>
</gene>
<evidence type="ECO:0000256" key="6">
    <source>
        <dbReference type="ARBA" id="ARBA00022776"/>
    </source>
</evidence>
<evidence type="ECO:0000313" key="12">
    <source>
        <dbReference type="EMBL" id="CEK74427.1"/>
    </source>
</evidence>
<dbReference type="PRINTS" id="PR02089">
    <property type="entry name" value="HAUSAUGMINL3"/>
</dbReference>
<accession>A0A0B7A1I8</accession>
<evidence type="ECO:0000259" key="11">
    <source>
        <dbReference type="Pfam" id="PF14932"/>
    </source>
</evidence>
<keyword evidence="5" id="KW-0493">Microtubule</keyword>
<dbReference type="PANTHER" id="PTHR19378">
    <property type="entry name" value="GOLGIN- RELATED"/>
    <property type="match status" value="1"/>
</dbReference>
<keyword evidence="4" id="KW-0132">Cell division</keyword>
<name>A0A0B7A1I8_9EUPU</name>
<dbReference type="PANTHER" id="PTHR19378:SF0">
    <property type="entry name" value="HAUS AUGMIN-LIKE COMPLEX SUBUNIT 3"/>
    <property type="match status" value="1"/>
</dbReference>
<organism evidence="12">
    <name type="scientific">Arion vulgaris</name>
    <dbReference type="NCBI Taxonomy" id="1028688"/>
    <lineage>
        <taxon>Eukaryota</taxon>
        <taxon>Metazoa</taxon>
        <taxon>Spiralia</taxon>
        <taxon>Lophotrochozoa</taxon>
        <taxon>Mollusca</taxon>
        <taxon>Gastropoda</taxon>
        <taxon>Heterobranchia</taxon>
        <taxon>Euthyneura</taxon>
        <taxon>Panpulmonata</taxon>
        <taxon>Eupulmonata</taxon>
        <taxon>Stylommatophora</taxon>
        <taxon>Helicina</taxon>
        <taxon>Arionoidea</taxon>
        <taxon>Arionidae</taxon>
        <taxon>Arion</taxon>
    </lineage>
</organism>
<dbReference type="GO" id="GO:0005815">
    <property type="term" value="C:microtubule organizing center"/>
    <property type="evidence" value="ECO:0007669"/>
    <property type="project" value="TreeGrafter"/>
</dbReference>
<dbReference type="AlphaFoldDB" id="A0A0B7A1I8"/>
<dbReference type="GO" id="GO:0031023">
    <property type="term" value="P:microtubule organizing center organization"/>
    <property type="evidence" value="ECO:0007669"/>
    <property type="project" value="TreeGrafter"/>
</dbReference>
<evidence type="ECO:0000256" key="9">
    <source>
        <dbReference type="ARBA" id="ARBA00023306"/>
    </source>
</evidence>
<dbReference type="EMBL" id="HACG01027562">
    <property type="protein sequence ID" value="CEK74427.1"/>
    <property type="molecule type" value="Transcribed_RNA"/>
</dbReference>
<evidence type="ECO:0000256" key="7">
    <source>
        <dbReference type="ARBA" id="ARBA00023054"/>
    </source>
</evidence>
<keyword evidence="6" id="KW-0498">Mitosis</keyword>
<proteinExistence type="inferred from homology"/>
<dbReference type="GO" id="GO:0005874">
    <property type="term" value="C:microtubule"/>
    <property type="evidence" value="ECO:0007669"/>
    <property type="project" value="UniProtKB-KW"/>
</dbReference>
<dbReference type="GO" id="GO:0072686">
    <property type="term" value="C:mitotic spindle"/>
    <property type="evidence" value="ECO:0007669"/>
    <property type="project" value="TreeGrafter"/>
</dbReference>
<evidence type="ECO:0000256" key="8">
    <source>
        <dbReference type="ARBA" id="ARBA00023212"/>
    </source>
</evidence>
<evidence type="ECO:0000256" key="4">
    <source>
        <dbReference type="ARBA" id="ARBA00022618"/>
    </source>
</evidence>
<comment type="similarity">
    <text evidence="2">Belongs to the HAUS3 family.</text>
</comment>
<dbReference type="InterPro" id="IPR026206">
    <property type="entry name" value="HAUS3"/>
</dbReference>
<evidence type="ECO:0000256" key="2">
    <source>
        <dbReference type="ARBA" id="ARBA00009645"/>
    </source>
</evidence>
<feature type="coiled-coil region" evidence="10">
    <location>
        <begin position="91"/>
        <end position="118"/>
    </location>
</feature>
<evidence type="ECO:0000256" key="5">
    <source>
        <dbReference type="ARBA" id="ARBA00022701"/>
    </source>
</evidence>
<dbReference type="Pfam" id="PF14932">
    <property type="entry name" value="HAUS-augmin3"/>
    <property type="match status" value="1"/>
</dbReference>
<comment type="subcellular location">
    <subcellularLocation>
        <location evidence="1">Cytoplasm</location>
        <location evidence="1">Cytoskeleton</location>
        <location evidence="1">Spindle</location>
    </subcellularLocation>
</comment>